<dbReference type="Pfam" id="PF10502">
    <property type="entry name" value="Peptidase_S26"/>
    <property type="match status" value="1"/>
</dbReference>
<protein>
    <recommendedName>
        <fullName evidence="3">Signal peptidase I</fullName>
        <ecNumber evidence="3">3.4.21.89</ecNumber>
    </recommendedName>
</protein>
<evidence type="ECO:0000256" key="3">
    <source>
        <dbReference type="RuleBase" id="RU362042"/>
    </source>
</evidence>
<keyword evidence="6" id="KW-1185">Reference proteome</keyword>
<evidence type="ECO:0000313" key="6">
    <source>
        <dbReference type="Proteomes" id="UP001519296"/>
    </source>
</evidence>
<feature type="domain" description="Peptidase S26" evidence="4">
    <location>
        <begin position="9"/>
        <end position="173"/>
    </location>
</feature>
<comment type="similarity">
    <text evidence="2 3">Belongs to the peptidase S26 family.</text>
</comment>
<reference evidence="5 6" key="1">
    <citation type="submission" date="2018-02" db="EMBL/GenBank/DDBJ databases">
        <title>Draft genome sequence of Streptococcus oricebi CCUG 70868T type strain.</title>
        <authorList>
            <person name="Mendez V."/>
            <person name="Salva-Serra F."/>
            <person name="Jaen-Luchoro D."/>
            <person name="Gonzales-Siles L."/>
            <person name="Karlsson R."/>
            <person name="Engstrom-Jakobsson H."/>
            <person name="Busquets A."/>
            <person name="Gomila M."/>
            <person name="Pineiro-Iglesias B."/>
            <person name="Bennasar-Figueras A."/>
            <person name="Seeger M."/>
            <person name="Moore E."/>
        </authorList>
    </citation>
    <scope>NUCLEOTIDE SEQUENCE [LARGE SCALE GENOMIC DNA]</scope>
    <source>
        <strain evidence="5 6">CCUG 70868</strain>
    </source>
</reference>
<dbReference type="EC" id="3.4.21.89" evidence="3"/>
<dbReference type="PANTHER" id="PTHR43390:SF1">
    <property type="entry name" value="CHLOROPLAST PROCESSING PEPTIDASE"/>
    <property type="match status" value="1"/>
</dbReference>
<dbReference type="EMBL" id="PRDG01000002">
    <property type="protein sequence ID" value="MBP2623082.1"/>
    <property type="molecule type" value="Genomic_DNA"/>
</dbReference>
<dbReference type="InterPro" id="IPR036286">
    <property type="entry name" value="LexA/Signal_pep-like_sf"/>
</dbReference>
<gene>
    <name evidence="5" type="primary">lepB</name>
    <name evidence="5" type="ORF">C4K46_03915</name>
</gene>
<keyword evidence="3" id="KW-0378">Hydrolase</keyword>
<evidence type="ECO:0000256" key="1">
    <source>
        <dbReference type="ARBA" id="ARBA00004401"/>
    </source>
</evidence>
<evidence type="ECO:0000256" key="2">
    <source>
        <dbReference type="ARBA" id="ARBA00009370"/>
    </source>
</evidence>
<accession>A0ABS5B2N6</accession>
<dbReference type="RefSeq" id="WP_209627567.1">
    <property type="nucleotide sequence ID" value="NZ_PRDG01000002.1"/>
</dbReference>
<comment type="caution">
    <text evidence="5">The sequence shown here is derived from an EMBL/GenBank/DDBJ whole genome shotgun (WGS) entry which is preliminary data.</text>
</comment>
<comment type="catalytic activity">
    <reaction evidence="3">
        <text>Cleavage of hydrophobic, N-terminal signal or leader sequences from secreted and periplasmic proteins.</text>
        <dbReference type="EC" id="3.4.21.89"/>
    </reaction>
</comment>
<comment type="subcellular location">
    <subcellularLocation>
        <location evidence="1">Cell membrane</location>
        <topology evidence="1">Single-pass type II membrane protein</topology>
    </subcellularLocation>
    <subcellularLocation>
        <location evidence="3">Membrane</location>
        <topology evidence="3">Single-pass type II membrane protein</topology>
    </subcellularLocation>
</comment>
<proteinExistence type="inferred from homology"/>
<evidence type="ECO:0000259" key="4">
    <source>
        <dbReference type="Pfam" id="PF10502"/>
    </source>
</evidence>
<dbReference type="InterPro" id="IPR019533">
    <property type="entry name" value="Peptidase_S26"/>
</dbReference>
<name>A0ABS5B2N6_9STRE</name>
<dbReference type="SUPFAM" id="SSF51306">
    <property type="entry name" value="LexA/Signal peptidase"/>
    <property type="match status" value="1"/>
</dbReference>
<evidence type="ECO:0000313" key="5">
    <source>
        <dbReference type="EMBL" id="MBP2623082.1"/>
    </source>
</evidence>
<keyword evidence="3" id="KW-0645">Protease</keyword>
<dbReference type="PANTHER" id="PTHR43390">
    <property type="entry name" value="SIGNAL PEPTIDASE I"/>
    <property type="match status" value="1"/>
</dbReference>
<dbReference type="InterPro" id="IPR000223">
    <property type="entry name" value="Pept_S26A_signal_pept_1"/>
</dbReference>
<dbReference type="NCBIfam" id="TIGR02227">
    <property type="entry name" value="sigpep_I_bact"/>
    <property type="match status" value="1"/>
</dbReference>
<sequence length="185" mass="21196">MVKRDLIRNLLILGLVCLVLILLRCFVFTPYRVRMVDANSYLNQGDLVLATRTDSVERDDLVLYEVDGKDYTGRVIAKAKDSVTYMDDVLYLNNKIKTEGYLTGLKERYLTSADSSGYFTHDFTLQTLTESEENQVATDSYLILNDNRQDENDSRKFGLIPSKQVKGVIAFRLLPLKKFGFLETK</sequence>
<dbReference type="Gene3D" id="2.10.109.10">
    <property type="entry name" value="Umud Fragment, subunit A"/>
    <property type="match status" value="1"/>
</dbReference>
<dbReference type="Proteomes" id="UP001519296">
    <property type="component" value="Unassembled WGS sequence"/>
</dbReference>
<organism evidence="5 6">
    <name type="scientific">Streptococcus oricebi</name>
    <dbReference type="NCBI Taxonomy" id="1547447"/>
    <lineage>
        <taxon>Bacteria</taxon>
        <taxon>Bacillati</taxon>
        <taxon>Bacillota</taxon>
        <taxon>Bacilli</taxon>
        <taxon>Lactobacillales</taxon>
        <taxon>Streptococcaceae</taxon>
        <taxon>Streptococcus</taxon>
    </lineage>
</organism>